<dbReference type="RefSeq" id="WP_073020722.1">
    <property type="nucleotide sequence ID" value="NZ_FQWF01000011.1"/>
</dbReference>
<proteinExistence type="predicted"/>
<name>A0A1M5NCM1_9FLAO</name>
<evidence type="ECO:0000313" key="2">
    <source>
        <dbReference type="Proteomes" id="UP000184020"/>
    </source>
</evidence>
<dbReference type="AlphaFoldDB" id="A0A1M5NCM1"/>
<keyword evidence="2" id="KW-1185">Reference proteome</keyword>
<dbReference type="Proteomes" id="UP000184020">
    <property type="component" value="Unassembled WGS sequence"/>
</dbReference>
<accession>A0A1M5NCM1</accession>
<sequence>MDVSLEIKKIQKDLELIHDENLINSIKSLLAFAKKQKQNIVFNTFSIEEYKKRAEQSEEDIKKGQFINIDDL</sequence>
<organism evidence="1 2">
    <name type="scientific">Flavobacterium micromati</name>
    <dbReference type="NCBI Taxonomy" id="229205"/>
    <lineage>
        <taxon>Bacteria</taxon>
        <taxon>Pseudomonadati</taxon>
        <taxon>Bacteroidota</taxon>
        <taxon>Flavobacteriia</taxon>
        <taxon>Flavobacteriales</taxon>
        <taxon>Flavobacteriaceae</taxon>
        <taxon>Flavobacterium</taxon>
    </lineage>
</organism>
<gene>
    <name evidence="1" type="ORF">SAMN05444372_11116</name>
</gene>
<reference evidence="2" key="1">
    <citation type="submission" date="2016-11" db="EMBL/GenBank/DDBJ databases">
        <authorList>
            <person name="Varghese N."/>
            <person name="Submissions S."/>
        </authorList>
    </citation>
    <scope>NUCLEOTIDE SEQUENCE [LARGE SCALE GENOMIC DNA]</scope>
    <source>
        <strain evidence="2">DSM 17659</strain>
    </source>
</reference>
<protein>
    <submittedName>
        <fullName evidence="1">Uncharacterized protein</fullName>
    </submittedName>
</protein>
<dbReference type="EMBL" id="FQWF01000011">
    <property type="protein sequence ID" value="SHG87258.1"/>
    <property type="molecule type" value="Genomic_DNA"/>
</dbReference>
<evidence type="ECO:0000313" key="1">
    <source>
        <dbReference type="EMBL" id="SHG87258.1"/>
    </source>
</evidence>